<evidence type="ECO:0000259" key="1">
    <source>
        <dbReference type="Pfam" id="PF12937"/>
    </source>
</evidence>
<proteinExistence type="predicted"/>
<dbReference type="SUPFAM" id="SSF81383">
    <property type="entry name" value="F-box domain"/>
    <property type="match status" value="1"/>
</dbReference>
<feature type="non-terminal residue" evidence="2">
    <location>
        <position position="1"/>
    </location>
</feature>
<protein>
    <recommendedName>
        <fullName evidence="1">F-box domain-containing protein</fullName>
    </recommendedName>
</protein>
<dbReference type="CDD" id="cd09917">
    <property type="entry name" value="F-box_SF"/>
    <property type="match status" value="1"/>
</dbReference>
<evidence type="ECO:0000313" key="3">
    <source>
        <dbReference type="Proteomes" id="UP000663850"/>
    </source>
</evidence>
<gene>
    <name evidence="2" type="ORF">RDB_LOCUS134604</name>
</gene>
<dbReference type="InterPro" id="IPR036047">
    <property type="entry name" value="F-box-like_dom_sf"/>
</dbReference>
<feature type="domain" description="F-box" evidence="1">
    <location>
        <begin position="3"/>
        <end position="50"/>
    </location>
</feature>
<dbReference type="Gene3D" id="1.20.1280.50">
    <property type="match status" value="1"/>
</dbReference>
<evidence type="ECO:0000313" key="2">
    <source>
        <dbReference type="EMBL" id="CAE6533130.1"/>
    </source>
</evidence>
<dbReference type="Proteomes" id="UP000663850">
    <property type="component" value="Unassembled WGS sequence"/>
</dbReference>
<name>A0A8H3HRK8_9AGAM</name>
<accession>A0A8H3HRK8</accession>
<dbReference type="EMBL" id="CAJMWZ010007107">
    <property type="protein sequence ID" value="CAE6533130.1"/>
    <property type="molecule type" value="Genomic_DNA"/>
</dbReference>
<dbReference type="Pfam" id="PF12937">
    <property type="entry name" value="F-box-like"/>
    <property type="match status" value="1"/>
</dbReference>
<organism evidence="2 3">
    <name type="scientific">Rhizoctonia solani</name>
    <dbReference type="NCBI Taxonomy" id="456999"/>
    <lineage>
        <taxon>Eukaryota</taxon>
        <taxon>Fungi</taxon>
        <taxon>Dikarya</taxon>
        <taxon>Basidiomycota</taxon>
        <taxon>Agaricomycotina</taxon>
        <taxon>Agaricomycetes</taxon>
        <taxon>Cantharellales</taxon>
        <taxon>Ceratobasidiaceae</taxon>
        <taxon>Rhizoctonia</taxon>
    </lineage>
</organism>
<dbReference type="InterPro" id="IPR001810">
    <property type="entry name" value="F-box_dom"/>
</dbReference>
<sequence>MHILQLPADIVIVILSHLMDSKDLCACNQTCRAIYNLFILSPQLYHKLSLARAGLVDTLYGVQNNSLRERTRFVADLERRWCPRGLSSRRQLKIPLDNPCTDYQICNGIIVTGILSSTGDSLYELQVYRLPSYLTGLKSKLWKHKLEVNTSIRQTKADPSQDLLVLVGTKIPHSEF</sequence>
<reference evidence="2" key="1">
    <citation type="submission" date="2021-01" db="EMBL/GenBank/DDBJ databases">
        <authorList>
            <person name="Kaushik A."/>
        </authorList>
    </citation>
    <scope>NUCLEOTIDE SEQUENCE</scope>
    <source>
        <strain evidence="2">Type strain: AG8-Rh-89/</strain>
    </source>
</reference>
<comment type="caution">
    <text evidence="2">The sequence shown here is derived from an EMBL/GenBank/DDBJ whole genome shotgun (WGS) entry which is preliminary data.</text>
</comment>
<dbReference type="AlphaFoldDB" id="A0A8H3HRK8"/>